<evidence type="ECO:0000256" key="1">
    <source>
        <dbReference type="ARBA" id="ARBA00007689"/>
    </source>
</evidence>
<dbReference type="PANTHER" id="PTHR33606:SF3">
    <property type="entry name" value="PROTEIN YCII"/>
    <property type="match status" value="1"/>
</dbReference>
<gene>
    <name evidence="3" type="ORF">GCM10011506_22850</name>
</gene>
<dbReference type="InterPro" id="IPR011008">
    <property type="entry name" value="Dimeric_a/b-barrel"/>
</dbReference>
<comment type="caution">
    <text evidence="3">The sequence shown here is derived from an EMBL/GenBank/DDBJ whole genome shotgun (WGS) entry which is preliminary data.</text>
</comment>
<organism evidence="3 4">
    <name type="scientific">Marivirga lumbricoides</name>
    <dbReference type="NCBI Taxonomy" id="1046115"/>
    <lineage>
        <taxon>Bacteria</taxon>
        <taxon>Pseudomonadati</taxon>
        <taxon>Bacteroidota</taxon>
        <taxon>Cytophagia</taxon>
        <taxon>Cytophagales</taxon>
        <taxon>Marivirgaceae</taxon>
        <taxon>Marivirga</taxon>
    </lineage>
</organism>
<keyword evidence="4" id="KW-1185">Reference proteome</keyword>
<accession>A0ABQ1M960</accession>
<evidence type="ECO:0000259" key="2">
    <source>
        <dbReference type="Pfam" id="PF03795"/>
    </source>
</evidence>
<dbReference type="SUPFAM" id="SSF54909">
    <property type="entry name" value="Dimeric alpha+beta barrel"/>
    <property type="match status" value="1"/>
</dbReference>
<dbReference type="Gene3D" id="3.30.70.1060">
    <property type="entry name" value="Dimeric alpha+beta barrel"/>
    <property type="match status" value="1"/>
</dbReference>
<reference evidence="4" key="1">
    <citation type="journal article" date="2019" name="Int. J. Syst. Evol. Microbiol.">
        <title>The Global Catalogue of Microorganisms (GCM) 10K type strain sequencing project: providing services to taxonomists for standard genome sequencing and annotation.</title>
        <authorList>
            <consortium name="The Broad Institute Genomics Platform"/>
            <consortium name="The Broad Institute Genome Sequencing Center for Infectious Disease"/>
            <person name="Wu L."/>
            <person name="Ma J."/>
        </authorList>
    </citation>
    <scope>NUCLEOTIDE SEQUENCE [LARGE SCALE GENOMIC DNA]</scope>
    <source>
        <strain evidence="4">CGMCC 1.10832</strain>
    </source>
</reference>
<protein>
    <recommendedName>
        <fullName evidence="2">YCII-related domain-containing protein</fullName>
    </recommendedName>
</protein>
<dbReference type="PANTHER" id="PTHR33606">
    <property type="entry name" value="PROTEIN YCII"/>
    <property type="match status" value="1"/>
</dbReference>
<comment type="similarity">
    <text evidence="1">Belongs to the YciI family.</text>
</comment>
<feature type="domain" description="YCII-related" evidence="2">
    <location>
        <begin position="4"/>
        <end position="87"/>
    </location>
</feature>
<name>A0ABQ1M960_9BACT</name>
<dbReference type="InterPro" id="IPR051807">
    <property type="entry name" value="Sec-metab_biosynth-assoc"/>
</dbReference>
<proteinExistence type="inferred from homology"/>
<dbReference type="Pfam" id="PF03795">
    <property type="entry name" value="YCII"/>
    <property type="match status" value="1"/>
</dbReference>
<evidence type="ECO:0000313" key="4">
    <source>
        <dbReference type="Proteomes" id="UP000636010"/>
    </source>
</evidence>
<dbReference type="Proteomes" id="UP000636010">
    <property type="component" value="Unassembled WGS sequence"/>
</dbReference>
<dbReference type="NCBIfam" id="NF009508">
    <property type="entry name" value="PRK12866.1"/>
    <property type="match status" value="1"/>
</dbReference>
<evidence type="ECO:0000313" key="3">
    <source>
        <dbReference type="EMBL" id="GGC36867.1"/>
    </source>
</evidence>
<dbReference type="InterPro" id="IPR005545">
    <property type="entry name" value="YCII"/>
</dbReference>
<sequence length="93" mass="10550">MNYYILFYKTIENYVEKRAPYRSEHLKLAKEAHEKGDIIMAGAFAEPADGAALIFKADSPKIAEDFAKNDPYVKNGLIKEWTVRPWTVVVGGE</sequence>
<dbReference type="RefSeq" id="WP_188463454.1">
    <property type="nucleotide sequence ID" value="NZ_BAABHU010000007.1"/>
</dbReference>
<dbReference type="EMBL" id="BMEC01000007">
    <property type="protein sequence ID" value="GGC36867.1"/>
    <property type="molecule type" value="Genomic_DNA"/>
</dbReference>